<proteinExistence type="predicted"/>
<evidence type="ECO:0000259" key="2">
    <source>
        <dbReference type="PROSITE" id="PS50090"/>
    </source>
</evidence>
<dbReference type="OrthoDB" id="2143914at2759"/>
<dbReference type="Gramene" id="TVU20284">
    <property type="protein sequence ID" value="TVU20284"/>
    <property type="gene ID" value="EJB05_36487"/>
</dbReference>
<evidence type="ECO:0000313" key="3">
    <source>
        <dbReference type="EMBL" id="TVU20284.1"/>
    </source>
</evidence>
<feature type="region of interest" description="Disordered" evidence="1">
    <location>
        <begin position="67"/>
        <end position="88"/>
    </location>
</feature>
<reference evidence="3 4" key="1">
    <citation type="journal article" date="2019" name="Sci. Rep.">
        <title>A high-quality genome of Eragrostis curvula grass provides insights into Poaceae evolution and supports new strategies to enhance forage quality.</title>
        <authorList>
            <person name="Carballo J."/>
            <person name="Santos B.A.C.M."/>
            <person name="Zappacosta D."/>
            <person name="Garbus I."/>
            <person name="Selva J.P."/>
            <person name="Gallo C.A."/>
            <person name="Diaz A."/>
            <person name="Albertini E."/>
            <person name="Caccamo M."/>
            <person name="Echenique V."/>
        </authorList>
    </citation>
    <scope>NUCLEOTIDE SEQUENCE [LARGE SCALE GENOMIC DNA]</scope>
    <source>
        <strain evidence="4">cv. Victoria</strain>
        <tissue evidence="3">Leaf</tissue>
    </source>
</reference>
<dbReference type="Gene3D" id="1.10.10.60">
    <property type="entry name" value="Homeodomain-like"/>
    <property type="match status" value="1"/>
</dbReference>
<feature type="non-terminal residue" evidence="3">
    <location>
        <position position="1"/>
    </location>
</feature>
<name>A0A5J9U9V2_9POAL</name>
<dbReference type="Proteomes" id="UP000324897">
    <property type="component" value="Chromosome 7"/>
</dbReference>
<comment type="caution">
    <text evidence="3">The sequence shown here is derived from an EMBL/GenBank/DDBJ whole genome shotgun (WGS) entry which is preliminary data.</text>
</comment>
<dbReference type="SUPFAM" id="SSF46689">
    <property type="entry name" value="Homeodomain-like"/>
    <property type="match status" value="1"/>
</dbReference>
<dbReference type="CDD" id="cd00167">
    <property type="entry name" value="SANT"/>
    <property type="match status" value="1"/>
</dbReference>
<dbReference type="PROSITE" id="PS50090">
    <property type="entry name" value="MYB_LIKE"/>
    <property type="match status" value="1"/>
</dbReference>
<accession>A0A5J9U9V2</accession>
<evidence type="ECO:0000313" key="4">
    <source>
        <dbReference type="Proteomes" id="UP000324897"/>
    </source>
</evidence>
<protein>
    <recommendedName>
        <fullName evidence="2">Myb-like domain-containing protein</fullName>
    </recommendedName>
</protein>
<evidence type="ECO:0000256" key="1">
    <source>
        <dbReference type="SAM" id="MobiDB-lite"/>
    </source>
</evidence>
<gene>
    <name evidence="3" type="ORF">EJB05_36487</name>
</gene>
<feature type="domain" description="Myb-like" evidence="2">
    <location>
        <begin position="13"/>
        <end position="47"/>
    </location>
</feature>
<dbReference type="EMBL" id="RWGY01000029">
    <property type="protein sequence ID" value="TVU20284.1"/>
    <property type="molecule type" value="Genomic_DNA"/>
</dbReference>
<keyword evidence="4" id="KW-1185">Reference proteome</keyword>
<dbReference type="InterPro" id="IPR009057">
    <property type="entry name" value="Homeodomain-like_sf"/>
</dbReference>
<dbReference type="AlphaFoldDB" id="A0A5J9U9V2"/>
<organism evidence="3 4">
    <name type="scientific">Eragrostis curvula</name>
    <name type="common">weeping love grass</name>
    <dbReference type="NCBI Taxonomy" id="38414"/>
    <lineage>
        <taxon>Eukaryota</taxon>
        <taxon>Viridiplantae</taxon>
        <taxon>Streptophyta</taxon>
        <taxon>Embryophyta</taxon>
        <taxon>Tracheophyta</taxon>
        <taxon>Spermatophyta</taxon>
        <taxon>Magnoliopsida</taxon>
        <taxon>Liliopsida</taxon>
        <taxon>Poales</taxon>
        <taxon>Poaceae</taxon>
        <taxon>PACMAD clade</taxon>
        <taxon>Chloridoideae</taxon>
        <taxon>Eragrostideae</taxon>
        <taxon>Eragrostidinae</taxon>
        <taxon>Eragrostis</taxon>
    </lineage>
</organism>
<feature type="compositionally biased region" description="Gly residues" evidence="1">
    <location>
        <begin position="76"/>
        <end position="85"/>
    </location>
</feature>
<sequence length="134" mass="14869">MYYYDGVREEQLEPVTRKGPWTAEEDRLLVNYVGAHGVAITWDILARDAEATHEDYGIVVPQEDTRSLNNSQGYNPHGGGGGEGSCDGAAMDVPPGILALSGENLWSFEDFWPMEMEQSFHSNSSAQFFEHEAI</sequence>
<dbReference type="InterPro" id="IPR001005">
    <property type="entry name" value="SANT/Myb"/>
</dbReference>